<accession>A0ABW4RKW9</accession>
<evidence type="ECO:0000313" key="1">
    <source>
        <dbReference type="EMBL" id="MFD1886944.1"/>
    </source>
</evidence>
<name>A0ABW4RKW9_9BACL</name>
<dbReference type="RefSeq" id="WP_347327463.1">
    <property type="nucleotide sequence ID" value="NZ_JBCGUH010000044.1"/>
</dbReference>
<dbReference type="Proteomes" id="UP001597233">
    <property type="component" value="Unassembled WGS sequence"/>
</dbReference>
<evidence type="ECO:0000313" key="2">
    <source>
        <dbReference type="Proteomes" id="UP001597233"/>
    </source>
</evidence>
<proteinExistence type="predicted"/>
<dbReference type="EMBL" id="JBHUEH010000022">
    <property type="protein sequence ID" value="MFD1886944.1"/>
    <property type="molecule type" value="Genomic_DNA"/>
</dbReference>
<sequence length="85" mass="10077">MMLTIRGQQTLTVTYTLHFARKGGPEEMKTINLYWSSFIQLQQNLSNAERNPRPEEQTLFEHHPMQIETTDHSNRIFAATYRYAF</sequence>
<comment type="caution">
    <text evidence="1">The sequence shown here is derived from an EMBL/GenBank/DDBJ whole genome shotgun (WGS) entry which is preliminary data.</text>
</comment>
<organism evidence="1 2">
    <name type="scientific">Paenibacillus wenxiniae</name>
    <dbReference type="NCBI Taxonomy" id="1636843"/>
    <lineage>
        <taxon>Bacteria</taxon>
        <taxon>Bacillati</taxon>
        <taxon>Bacillota</taxon>
        <taxon>Bacilli</taxon>
        <taxon>Bacillales</taxon>
        <taxon>Paenibacillaceae</taxon>
        <taxon>Paenibacillus</taxon>
    </lineage>
</organism>
<protein>
    <submittedName>
        <fullName evidence="1">Uncharacterized protein</fullName>
    </submittedName>
</protein>
<reference evidence="2" key="1">
    <citation type="journal article" date="2019" name="Int. J. Syst. Evol. Microbiol.">
        <title>The Global Catalogue of Microorganisms (GCM) 10K type strain sequencing project: providing services to taxonomists for standard genome sequencing and annotation.</title>
        <authorList>
            <consortium name="The Broad Institute Genomics Platform"/>
            <consortium name="The Broad Institute Genome Sequencing Center for Infectious Disease"/>
            <person name="Wu L."/>
            <person name="Ma J."/>
        </authorList>
    </citation>
    <scope>NUCLEOTIDE SEQUENCE [LARGE SCALE GENOMIC DNA]</scope>
    <source>
        <strain evidence="2">CCUG 54950</strain>
    </source>
</reference>
<keyword evidence="2" id="KW-1185">Reference proteome</keyword>
<gene>
    <name evidence="1" type="ORF">ACFSC9_15690</name>
</gene>